<dbReference type="SMART" id="SM00382">
    <property type="entry name" value="AAA"/>
    <property type="match status" value="1"/>
</dbReference>
<dbReference type="GO" id="GO:0005524">
    <property type="term" value="F:ATP binding"/>
    <property type="evidence" value="ECO:0007669"/>
    <property type="project" value="InterPro"/>
</dbReference>
<dbReference type="AlphaFoldDB" id="A0A6J4K5L7"/>
<name>A0A6J4K5L7_9CHLR</name>
<evidence type="ECO:0000313" key="2">
    <source>
        <dbReference type="EMBL" id="CAA9296317.1"/>
    </source>
</evidence>
<reference evidence="2" key="1">
    <citation type="submission" date="2020-02" db="EMBL/GenBank/DDBJ databases">
        <authorList>
            <person name="Meier V. D."/>
        </authorList>
    </citation>
    <scope>NUCLEOTIDE SEQUENCE</scope>
    <source>
        <strain evidence="2">AVDCRST_MAG77</strain>
    </source>
</reference>
<sequence length="331" mass="36729">MTIGPILTADGPADPIAPIAALDSVDAVLRALDSQRYVADRGLATAIYLSLRLPKPLLLEGEAGVGKTEIAKAMAAITQAPLIRLQCYEGLDVSHAVYEWDYSRQMLHIRMLEATGRARDATPHDIFGPNFLIKRPLLQAFEMTNERPPILLIDELDRADDEFDAFLLEMLSDWQLTIPEIGTIKAATPPIVILTSNRTRELHDALKRRCLYHWIDYPTLEKEIQIVATKVPEAPGRLARQVCQFVQGIRRHDLWKIPGVAETLDWTNALVALGVEELSRPEVPATLGCILKHQDDVQRVRSGLFRELLAEVGETAAVPEAGILVSDSTAR</sequence>
<dbReference type="InterPro" id="IPR027417">
    <property type="entry name" value="P-loop_NTPase"/>
</dbReference>
<dbReference type="InterPro" id="IPR050764">
    <property type="entry name" value="CbbQ/NirQ/NorQ/GpvN"/>
</dbReference>
<proteinExistence type="predicted"/>
<dbReference type="InterPro" id="IPR011704">
    <property type="entry name" value="ATPase_dyneun-rel_AAA"/>
</dbReference>
<dbReference type="PANTHER" id="PTHR42759:SF1">
    <property type="entry name" value="MAGNESIUM-CHELATASE SUBUNIT CHLD"/>
    <property type="match status" value="1"/>
</dbReference>
<evidence type="ECO:0000259" key="1">
    <source>
        <dbReference type="SMART" id="SM00382"/>
    </source>
</evidence>
<accession>A0A6J4K5L7</accession>
<organism evidence="2">
    <name type="scientific">uncultured Chloroflexota bacterium</name>
    <dbReference type="NCBI Taxonomy" id="166587"/>
    <lineage>
        <taxon>Bacteria</taxon>
        <taxon>Bacillati</taxon>
        <taxon>Chloroflexota</taxon>
        <taxon>environmental samples</taxon>
    </lineage>
</organism>
<protein>
    <submittedName>
        <fullName evidence="2">Carbon monoxide oxidation accessory protein CoxD</fullName>
    </submittedName>
</protein>
<dbReference type="InterPro" id="IPR003593">
    <property type="entry name" value="AAA+_ATPase"/>
</dbReference>
<dbReference type="GO" id="GO:0016887">
    <property type="term" value="F:ATP hydrolysis activity"/>
    <property type="evidence" value="ECO:0007669"/>
    <property type="project" value="InterPro"/>
</dbReference>
<dbReference type="PANTHER" id="PTHR42759">
    <property type="entry name" value="MOXR FAMILY PROTEIN"/>
    <property type="match status" value="1"/>
</dbReference>
<dbReference type="SUPFAM" id="SSF52540">
    <property type="entry name" value="P-loop containing nucleoside triphosphate hydrolases"/>
    <property type="match status" value="1"/>
</dbReference>
<dbReference type="Gene3D" id="3.40.50.300">
    <property type="entry name" value="P-loop containing nucleotide triphosphate hydrolases"/>
    <property type="match status" value="1"/>
</dbReference>
<feature type="domain" description="AAA+ ATPase" evidence="1">
    <location>
        <begin position="53"/>
        <end position="221"/>
    </location>
</feature>
<gene>
    <name evidence="2" type="ORF">AVDCRST_MAG77-5596</name>
</gene>
<dbReference type="CDD" id="cd00009">
    <property type="entry name" value="AAA"/>
    <property type="match status" value="1"/>
</dbReference>
<dbReference type="Pfam" id="PF07728">
    <property type="entry name" value="AAA_5"/>
    <property type="match status" value="1"/>
</dbReference>
<dbReference type="EMBL" id="CADCTC010000272">
    <property type="protein sequence ID" value="CAA9296317.1"/>
    <property type="molecule type" value="Genomic_DNA"/>
</dbReference>